<accession>A0AAN9FQR4</accession>
<reference evidence="2 3" key="1">
    <citation type="submission" date="2024-01" db="EMBL/GenBank/DDBJ databases">
        <title>The genomes of 5 underutilized Papilionoideae crops provide insights into root nodulation and disease resistance.</title>
        <authorList>
            <person name="Yuan L."/>
        </authorList>
    </citation>
    <scope>NUCLEOTIDE SEQUENCE [LARGE SCALE GENOMIC DNA]</scope>
    <source>
        <strain evidence="2">LY-2023</strain>
        <tissue evidence="2">Leaf</tissue>
    </source>
</reference>
<proteinExistence type="predicted"/>
<name>A0AAN9FQR4_CLITE</name>
<evidence type="ECO:0000256" key="1">
    <source>
        <dbReference type="SAM" id="MobiDB-lite"/>
    </source>
</evidence>
<comment type="caution">
    <text evidence="2">The sequence shown here is derived from an EMBL/GenBank/DDBJ whole genome shotgun (WGS) entry which is preliminary data.</text>
</comment>
<gene>
    <name evidence="2" type="ORF">RJT34_22740</name>
</gene>
<feature type="region of interest" description="Disordered" evidence="1">
    <location>
        <begin position="19"/>
        <end position="72"/>
    </location>
</feature>
<evidence type="ECO:0000313" key="2">
    <source>
        <dbReference type="EMBL" id="KAK7277725.1"/>
    </source>
</evidence>
<dbReference type="Proteomes" id="UP001359559">
    <property type="component" value="Unassembled WGS sequence"/>
</dbReference>
<sequence length="127" mass="14024">MNSRPQLNAYYIAIRPKDGSIEESGPIFNNIRKPRSPCPLPFSPLTNPQDPEAQREHTPSQPPPSGHRRCRTKEKYIVTIVSSKKEKPSSISPSFIELSKGINSLDKVILQESRGSSAEVLSVPSTA</sequence>
<protein>
    <submittedName>
        <fullName evidence="2">Uncharacterized protein</fullName>
    </submittedName>
</protein>
<dbReference type="EMBL" id="JAYKXN010000006">
    <property type="protein sequence ID" value="KAK7277725.1"/>
    <property type="molecule type" value="Genomic_DNA"/>
</dbReference>
<keyword evidence="3" id="KW-1185">Reference proteome</keyword>
<organism evidence="2 3">
    <name type="scientific">Clitoria ternatea</name>
    <name type="common">Butterfly pea</name>
    <dbReference type="NCBI Taxonomy" id="43366"/>
    <lineage>
        <taxon>Eukaryota</taxon>
        <taxon>Viridiplantae</taxon>
        <taxon>Streptophyta</taxon>
        <taxon>Embryophyta</taxon>
        <taxon>Tracheophyta</taxon>
        <taxon>Spermatophyta</taxon>
        <taxon>Magnoliopsida</taxon>
        <taxon>eudicotyledons</taxon>
        <taxon>Gunneridae</taxon>
        <taxon>Pentapetalae</taxon>
        <taxon>rosids</taxon>
        <taxon>fabids</taxon>
        <taxon>Fabales</taxon>
        <taxon>Fabaceae</taxon>
        <taxon>Papilionoideae</taxon>
        <taxon>50 kb inversion clade</taxon>
        <taxon>NPAAA clade</taxon>
        <taxon>indigoferoid/millettioid clade</taxon>
        <taxon>Phaseoleae</taxon>
        <taxon>Clitoria</taxon>
    </lineage>
</organism>
<dbReference type="AlphaFoldDB" id="A0AAN9FQR4"/>
<evidence type="ECO:0000313" key="3">
    <source>
        <dbReference type="Proteomes" id="UP001359559"/>
    </source>
</evidence>